<reference evidence="11 12" key="1">
    <citation type="journal article" date="2016" name="Genome Announc.">
        <title>Complete Genome Sequence of Methylobacterium populi P-1M, Isolated from Pink-Pigmented Household Biofilm.</title>
        <authorList>
            <person name="Morohoshi T."/>
            <person name="Ikeda T."/>
        </authorList>
    </citation>
    <scope>NUCLEOTIDE SEQUENCE [LARGE SCALE GENOMIC DNA]</scope>
    <source>
        <strain evidence="11 12">P-1M</strain>
    </source>
</reference>
<evidence type="ECO:0000313" key="11">
    <source>
        <dbReference type="EMBL" id="BAU90767.1"/>
    </source>
</evidence>
<gene>
    <name evidence="10" type="primary">plsX</name>
    <name evidence="11" type="ORF">MPPM_2162</name>
</gene>
<dbReference type="InterPro" id="IPR003664">
    <property type="entry name" value="FA_synthesis"/>
</dbReference>
<organism evidence="11 12">
    <name type="scientific">Methylorubrum populi</name>
    <dbReference type="NCBI Taxonomy" id="223967"/>
    <lineage>
        <taxon>Bacteria</taxon>
        <taxon>Pseudomonadati</taxon>
        <taxon>Pseudomonadota</taxon>
        <taxon>Alphaproteobacteria</taxon>
        <taxon>Hyphomicrobiales</taxon>
        <taxon>Methylobacteriaceae</taxon>
        <taxon>Methylorubrum</taxon>
    </lineage>
</organism>
<dbReference type="AlphaFoldDB" id="A0A160PCQ5"/>
<comment type="subcellular location">
    <subcellularLocation>
        <location evidence="10">Cytoplasm</location>
    </subcellularLocation>
    <text evidence="10">Associated with the membrane possibly through PlsY.</text>
</comment>
<comment type="subunit">
    <text evidence="9 10">Homodimer. Probably interacts with PlsY.</text>
</comment>
<dbReference type="GO" id="GO:0006633">
    <property type="term" value="P:fatty acid biosynthetic process"/>
    <property type="evidence" value="ECO:0007669"/>
    <property type="project" value="UniProtKB-UniRule"/>
</dbReference>
<dbReference type="Gene3D" id="3.40.718.10">
    <property type="entry name" value="Isopropylmalate Dehydrogenase"/>
    <property type="match status" value="1"/>
</dbReference>
<dbReference type="GO" id="GO:0005737">
    <property type="term" value="C:cytoplasm"/>
    <property type="evidence" value="ECO:0007669"/>
    <property type="project" value="UniProtKB-SubCell"/>
</dbReference>
<dbReference type="RefSeq" id="WP_096485054.1">
    <property type="nucleotide sequence ID" value="NZ_AP014809.1"/>
</dbReference>
<evidence type="ECO:0000256" key="1">
    <source>
        <dbReference type="ARBA" id="ARBA00001232"/>
    </source>
</evidence>
<proteinExistence type="inferred from homology"/>
<dbReference type="HAMAP" id="MF_00019">
    <property type="entry name" value="PlsX"/>
    <property type="match status" value="1"/>
</dbReference>
<comment type="function">
    <text evidence="10">Catalyzes the reversible formation of acyl-phosphate (acyl-PO(4)) from acyl-[acyl-carrier-protein] (acyl-ACP). This enzyme utilizes acyl-ACP as fatty acyl donor, but not acyl-CoA.</text>
</comment>
<evidence type="ECO:0000256" key="7">
    <source>
        <dbReference type="ARBA" id="ARBA00023264"/>
    </source>
</evidence>
<comment type="similarity">
    <text evidence="10">Belongs to the PlsX family.</text>
</comment>
<sequence length="356" mass="37557">MSNRVCISLDAMGGDHGPTTVVPGAAIARERHPELHFILFGDEAVVRPLVEAEPRLNGAVEIRHTTVAVAMDDKPSQAVRQGRGKSSMWRAIQAVRDGEAQAAVSAGNTGALMAMSKICLKTMAGIERPAIACLWPTVRGESVVLDVGATIGTDAEHLVEMAVMGSAMARIVLDVERPTVGLLNVGTEEMKGNEAVKEAARLLRESEPANFTYHGFVEGTDLGRGTTDVVVTEGFTGNIALKTAEGTAKQIASYLKAAMGRTLSAKIGYLFARQAFAALREKMNPSRANGGVFLGLEGIVIKSHGSENAQGFAAAVDLAHDMARHDLMRTIRDMLEQTPSVAAGMGAGLDASLAQK</sequence>
<evidence type="ECO:0000256" key="5">
    <source>
        <dbReference type="ARBA" id="ARBA00023098"/>
    </source>
</evidence>
<evidence type="ECO:0000313" key="12">
    <source>
        <dbReference type="Proteomes" id="UP000218288"/>
    </source>
</evidence>
<evidence type="ECO:0000256" key="10">
    <source>
        <dbReference type="HAMAP-Rule" id="MF_00019"/>
    </source>
</evidence>
<keyword evidence="5 10" id="KW-0443">Lipid metabolism</keyword>
<evidence type="ECO:0000256" key="8">
    <source>
        <dbReference type="ARBA" id="ARBA00024069"/>
    </source>
</evidence>
<dbReference type="InterPro" id="IPR012281">
    <property type="entry name" value="Phospholipid_synth_PlsX-like"/>
</dbReference>
<keyword evidence="7 10" id="KW-1208">Phospholipid metabolism</keyword>
<evidence type="ECO:0000256" key="2">
    <source>
        <dbReference type="ARBA" id="ARBA00022490"/>
    </source>
</evidence>
<dbReference type="UniPathway" id="UPA00085"/>
<comment type="pathway">
    <text evidence="10">Lipid metabolism; phospholipid metabolism.</text>
</comment>
<dbReference type="GO" id="GO:0008654">
    <property type="term" value="P:phospholipid biosynthetic process"/>
    <property type="evidence" value="ECO:0007669"/>
    <property type="project" value="UniProtKB-KW"/>
</dbReference>
<evidence type="ECO:0000256" key="9">
    <source>
        <dbReference type="ARBA" id="ARBA00046608"/>
    </source>
</evidence>
<keyword evidence="3 10" id="KW-0444">Lipid biosynthesis</keyword>
<protein>
    <recommendedName>
        <fullName evidence="8 10">Phosphate acyltransferase</fullName>
        <ecNumber evidence="8 10">2.3.1.274</ecNumber>
    </recommendedName>
    <alternativeName>
        <fullName evidence="10">Acyl-ACP phosphotransacylase</fullName>
    </alternativeName>
    <alternativeName>
        <fullName evidence="10">Acyl-[acyl-carrier-protein]--phosphate acyltransferase</fullName>
    </alternativeName>
    <alternativeName>
        <fullName evidence="10">Phosphate-acyl-ACP acyltransferase</fullName>
    </alternativeName>
</protein>
<name>A0A160PCQ5_9HYPH</name>
<dbReference type="OrthoDB" id="9806408at2"/>
<dbReference type="PIRSF" id="PIRSF002465">
    <property type="entry name" value="Phsphlp_syn_PlsX"/>
    <property type="match status" value="1"/>
</dbReference>
<dbReference type="SUPFAM" id="SSF53659">
    <property type="entry name" value="Isocitrate/Isopropylmalate dehydrogenase-like"/>
    <property type="match status" value="1"/>
</dbReference>
<dbReference type="Pfam" id="PF02504">
    <property type="entry name" value="FA_synthesis"/>
    <property type="match status" value="1"/>
</dbReference>
<accession>A0A160PCQ5</accession>
<dbReference type="Proteomes" id="UP000218288">
    <property type="component" value="Chromosome"/>
</dbReference>
<keyword evidence="6 10" id="KW-0594">Phospholipid biosynthesis</keyword>
<dbReference type="EMBL" id="AP014809">
    <property type="protein sequence ID" value="BAU90767.1"/>
    <property type="molecule type" value="Genomic_DNA"/>
</dbReference>
<evidence type="ECO:0000256" key="6">
    <source>
        <dbReference type="ARBA" id="ARBA00023209"/>
    </source>
</evidence>
<dbReference type="NCBIfam" id="TIGR00182">
    <property type="entry name" value="plsX"/>
    <property type="match status" value="1"/>
</dbReference>
<evidence type="ECO:0000256" key="4">
    <source>
        <dbReference type="ARBA" id="ARBA00022679"/>
    </source>
</evidence>
<keyword evidence="2 10" id="KW-0963">Cytoplasm</keyword>
<dbReference type="PANTHER" id="PTHR30100:SF1">
    <property type="entry name" value="PHOSPHATE ACYLTRANSFERASE"/>
    <property type="match status" value="1"/>
</dbReference>
<keyword evidence="4 10" id="KW-0808">Transferase</keyword>
<dbReference type="EC" id="2.3.1.274" evidence="8 10"/>
<comment type="catalytic activity">
    <reaction evidence="1 10">
        <text>a fatty acyl-[ACP] + phosphate = an acyl phosphate + holo-[ACP]</text>
        <dbReference type="Rhea" id="RHEA:42292"/>
        <dbReference type="Rhea" id="RHEA-COMP:9685"/>
        <dbReference type="Rhea" id="RHEA-COMP:14125"/>
        <dbReference type="ChEBI" id="CHEBI:43474"/>
        <dbReference type="ChEBI" id="CHEBI:59918"/>
        <dbReference type="ChEBI" id="CHEBI:64479"/>
        <dbReference type="ChEBI" id="CHEBI:138651"/>
        <dbReference type="EC" id="2.3.1.274"/>
    </reaction>
</comment>
<dbReference type="PANTHER" id="PTHR30100">
    <property type="entry name" value="FATTY ACID/PHOSPHOLIPID SYNTHESIS PROTEIN PLSX"/>
    <property type="match status" value="1"/>
</dbReference>
<evidence type="ECO:0000256" key="3">
    <source>
        <dbReference type="ARBA" id="ARBA00022516"/>
    </source>
</evidence>
<dbReference type="GO" id="GO:0043811">
    <property type="term" value="F:phosphate:acyl-[acyl carrier protein] acyltransferase activity"/>
    <property type="evidence" value="ECO:0007669"/>
    <property type="project" value="UniProtKB-UniRule"/>
</dbReference>